<name>A0ABV3QB14_9GAMM</name>
<evidence type="ECO:0000313" key="2">
    <source>
        <dbReference type="Proteomes" id="UP001556220"/>
    </source>
</evidence>
<accession>A0ABV3QB14</accession>
<dbReference type="InterPro" id="IPR008000">
    <property type="entry name" value="Rham/fucose_mutarotase"/>
</dbReference>
<dbReference type="Proteomes" id="UP001556220">
    <property type="component" value="Unassembled WGS sequence"/>
</dbReference>
<evidence type="ECO:0000313" key="1">
    <source>
        <dbReference type="EMBL" id="MEW9571021.1"/>
    </source>
</evidence>
<dbReference type="InterPro" id="IPR011008">
    <property type="entry name" value="Dimeric_a/b-barrel"/>
</dbReference>
<dbReference type="InterPro" id="IPR052996">
    <property type="entry name" value="Carb_Metab_Mutarotase"/>
</dbReference>
<dbReference type="PANTHER" id="PTHR43239:SF1">
    <property type="entry name" value="UPF0734 PROTEIN DDB_G0273871_DDB_G0273177"/>
    <property type="match status" value="1"/>
</dbReference>
<protein>
    <submittedName>
        <fullName evidence="1">L-rhamnose mutarotase</fullName>
    </submittedName>
</protein>
<dbReference type="Pfam" id="PF05336">
    <property type="entry name" value="rhaM"/>
    <property type="match status" value="1"/>
</dbReference>
<dbReference type="EMBL" id="JBFOHK010000001">
    <property type="protein sequence ID" value="MEW9571021.1"/>
    <property type="molecule type" value="Genomic_DNA"/>
</dbReference>
<dbReference type="Gene3D" id="3.30.70.100">
    <property type="match status" value="1"/>
</dbReference>
<proteinExistence type="predicted"/>
<dbReference type="SUPFAM" id="SSF54909">
    <property type="entry name" value="Dimeric alpha+beta barrel"/>
    <property type="match status" value="1"/>
</dbReference>
<organism evidence="1 2">
    <name type="scientific">Rhodanobacter lycopersici</name>
    <dbReference type="NCBI Taxonomy" id="3162487"/>
    <lineage>
        <taxon>Bacteria</taxon>
        <taxon>Pseudomonadati</taxon>
        <taxon>Pseudomonadota</taxon>
        <taxon>Gammaproteobacteria</taxon>
        <taxon>Lysobacterales</taxon>
        <taxon>Rhodanobacteraceae</taxon>
        <taxon>Rhodanobacter</taxon>
    </lineage>
</organism>
<gene>
    <name evidence="1" type="ORF">ABQJ54_04605</name>
</gene>
<comment type="caution">
    <text evidence="1">The sequence shown here is derived from an EMBL/GenBank/DDBJ whole genome shotgun (WGS) entry which is preliminary data.</text>
</comment>
<reference evidence="1 2" key="1">
    <citation type="submission" date="2024-06" db="EMBL/GenBank/DDBJ databases">
        <authorList>
            <person name="Woo H."/>
        </authorList>
    </citation>
    <scope>NUCLEOTIDE SEQUENCE [LARGE SCALE GENOMIC DNA]</scope>
    <source>
        <strain evidence="1 2">Si-c</strain>
    </source>
</reference>
<dbReference type="PANTHER" id="PTHR43239">
    <property type="entry name" value="UPF0734 PROTEIN DDB_G0273871/DDB_G0273177"/>
    <property type="match status" value="1"/>
</dbReference>
<keyword evidence="2" id="KW-1185">Reference proteome</keyword>
<sequence>MPRLYYALDLRDDAAAIAEYENWHRPGVIWPEIVASIRAAGIEDMEIFRTGNRLVMVMQVPDDYDAAGKQAADAADPRVQEWEQLMDGYQQRLPWAKAGEKWVAMRGIFSLKEALAASNMAGRGTHR</sequence>
<dbReference type="RefSeq" id="WP_367853086.1">
    <property type="nucleotide sequence ID" value="NZ_JBFOHK010000001.1"/>
</dbReference>